<dbReference type="GeneID" id="23614643"/>
<dbReference type="InterPro" id="IPR017938">
    <property type="entry name" value="Riboflavin_synthase-like_b-brl"/>
</dbReference>
<feature type="transmembrane region" description="Helical" evidence="6">
    <location>
        <begin position="109"/>
        <end position="131"/>
    </location>
</feature>
<dbReference type="PANTHER" id="PTHR11972:SF69">
    <property type="entry name" value="FERRIC REDUCTION OXIDASE 6-RELATED"/>
    <property type="match status" value="1"/>
</dbReference>
<feature type="transmembrane region" description="Helical" evidence="6">
    <location>
        <begin position="151"/>
        <end position="169"/>
    </location>
</feature>
<dbReference type="SFLD" id="SFLDG01168">
    <property type="entry name" value="Ferric_reductase_subgroup_(FRE"/>
    <property type="match status" value="1"/>
</dbReference>
<dbReference type="OrthoDB" id="167398at2759"/>
<dbReference type="RefSeq" id="XP_011402224.1">
    <property type="nucleotide sequence ID" value="XM_011403922.1"/>
</dbReference>
<sequence>MQYQLPPRGFWIRQTGGMSVLDAAMLCMVLLLNLMWFCTGMQREETRYSALEAAGLKPGVELWQRRLESAALYFGVLLYIDVWLLLLPIPQSSFLQELSGLDYHQMIRWHRWMGHITMIVTSLHGLLYYFYWGVTHQFWAMFSDWSTVSSMNYLAGSISWFFGLALWLTSMDWCRRAFWEVYYRCHIVGFLGFMLFANIHYSGSWVYFCPGLLLWCIDLALRSGALANTTTVAHSAVDASEDVITLQLQGSKRVGGCPIQDIFLLLPSISRWQWHPFTISHLSAEGMLTMRIKKQGAWSRELLARLKRREILPVRASLPPYGAPLPWRQDEVVVVLAGGIASTAVLRVLSDLVARRAQGETPSPRRVYFVWAARNAVEFCVLDRAVAGAAM</sequence>
<accession>A0A087STW7</accession>
<feature type="transmembrane region" description="Helical" evidence="6">
    <location>
        <begin position="20"/>
        <end position="37"/>
    </location>
</feature>
<dbReference type="InterPro" id="IPR050369">
    <property type="entry name" value="RBOH/FRE"/>
</dbReference>
<protein>
    <submittedName>
        <fullName evidence="8">Ferric reductase transmembrane component 3</fullName>
    </submittedName>
</protein>
<dbReference type="EMBL" id="KL662188">
    <property type="protein sequence ID" value="KFM29171.1"/>
    <property type="molecule type" value="Genomic_DNA"/>
</dbReference>
<dbReference type="Gene3D" id="3.40.50.80">
    <property type="entry name" value="Nucleotide-binding domain of ferredoxin-NADP reductase (FNR) module"/>
    <property type="match status" value="1"/>
</dbReference>
<dbReference type="SUPFAM" id="SSF63380">
    <property type="entry name" value="Riboflavin synthase domain-like"/>
    <property type="match status" value="1"/>
</dbReference>
<feature type="transmembrane region" description="Helical" evidence="6">
    <location>
        <begin position="181"/>
        <end position="199"/>
    </location>
</feature>
<dbReference type="Pfam" id="PF08022">
    <property type="entry name" value="FAD_binding_8"/>
    <property type="match status" value="1"/>
</dbReference>
<gene>
    <name evidence="8" type="ORF">F751_3252</name>
</gene>
<organism evidence="8 9">
    <name type="scientific">Auxenochlorella protothecoides</name>
    <name type="common">Green microalga</name>
    <name type="synonym">Chlorella protothecoides</name>
    <dbReference type="NCBI Taxonomy" id="3075"/>
    <lineage>
        <taxon>Eukaryota</taxon>
        <taxon>Viridiplantae</taxon>
        <taxon>Chlorophyta</taxon>
        <taxon>core chlorophytes</taxon>
        <taxon>Trebouxiophyceae</taxon>
        <taxon>Chlorellales</taxon>
        <taxon>Chlorellaceae</taxon>
        <taxon>Auxenochlorella</taxon>
    </lineage>
</organism>
<comment type="subcellular location">
    <subcellularLocation>
        <location evidence="1">Membrane</location>
        <topology evidence="1">Multi-pass membrane protein</topology>
    </subcellularLocation>
</comment>
<dbReference type="KEGG" id="apro:F751_3252"/>
<dbReference type="CDD" id="cd06186">
    <property type="entry name" value="NOX_Duox_like_FAD_NADP"/>
    <property type="match status" value="1"/>
</dbReference>
<keyword evidence="9" id="KW-1185">Reference proteome</keyword>
<dbReference type="PROSITE" id="PS51384">
    <property type="entry name" value="FAD_FR"/>
    <property type="match status" value="1"/>
</dbReference>
<dbReference type="eggNOG" id="KOG0039">
    <property type="taxonomic scope" value="Eukaryota"/>
</dbReference>
<keyword evidence="2 6" id="KW-0812">Transmembrane</keyword>
<keyword evidence="5 6" id="KW-0472">Membrane</keyword>
<evidence type="ECO:0000256" key="3">
    <source>
        <dbReference type="ARBA" id="ARBA00022989"/>
    </source>
</evidence>
<dbReference type="InterPro" id="IPR013112">
    <property type="entry name" value="FAD-bd_8"/>
</dbReference>
<dbReference type="SFLD" id="SFLDS00052">
    <property type="entry name" value="Ferric_Reductase_Domain"/>
    <property type="match status" value="1"/>
</dbReference>
<proteinExistence type="predicted"/>
<evidence type="ECO:0000313" key="8">
    <source>
        <dbReference type="EMBL" id="KFM29171.1"/>
    </source>
</evidence>
<name>A0A087STW7_AUXPR</name>
<evidence type="ECO:0000256" key="6">
    <source>
        <dbReference type="SAM" id="Phobius"/>
    </source>
</evidence>
<evidence type="ECO:0000256" key="5">
    <source>
        <dbReference type="ARBA" id="ARBA00023136"/>
    </source>
</evidence>
<dbReference type="AlphaFoldDB" id="A0A087STW7"/>
<dbReference type="PANTHER" id="PTHR11972">
    <property type="entry name" value="NADPH OXIDASE"/>
    <property type="match status" value="1"/>
</dbReference>
<dbReference type="InterPro" id="IPR013130">
    <property type="entry name" value="Fe3_Rdtase_TM_dom"/>
</dbReference>
<dbReference type="InterPro" id="IPR039261">
    <property type="entry name" value="FNR_nucleotide-bd"/>
</dbReference>
<reference evidence="8 9" key="1">
    <citation type="journal article" date="2014" name="BMC Genomics">
        <title>Oil accumulation mechanisms of the oleaginous microalga Chlorella protothecoides revealed through its genome, transcriptomes, and proteomes.</title>
        <authorList>
            <person name="Gao C."/>
            <person name="Wang Y."/>
            <person name="Shen Y."/>
            <person name="Yan D."/>
            <person name="He X."/>
            <person name="Dai J."/>
            <person name="Wu Q."/>
        </authorList>
    </citation>
    <scope>NUCLEOTIDE SEQUENCE [LARGE SCALE GENOMIC DNA]</scope>
    <source>
        <strain evidence="8 9">0710</strain>
    </source>
</reference>
<evidence type="ECO:0000313" key="9">
    <source>
        <dbReference type="Proteomes" id="UP000028924"/>
    </source>
</evidence>
<evidence type="ECO:0000259" key="7">
    <source>
        <dbReference type="PROSITE" id="PS51384"/>
    </source>
</evidence>
<dbReference type="GO" id="GO:0005886">
    <property type="term" value="C:plasma membrane"/>
    <property type="evidence" value="ECO:0007669"/>
    <property type="project" value="TreeGrafter"/>
</dbReference>
<keyword evidence="3 6" id="KW-1133">Transmembrane helix</keyword>
<evidence type="ECO:0000256" key="2">
    <source>
        <dbReference type="ARBA" id="ARBA00022692"/>
    </source>
</evidence>
<dbReference type="InterPro" id="IPR017927">
    <property type="entry name" value="FAD-bd_FR_type"/>
</dbReference>
<keyword evidence="4" id="KW-0560">Oxidoreductase</keyword>
<dbReference type="Proteomes" id="UP000028924">
    <property type="component" value="Unassembled WGS sequence"/>
</dbReference>
<dbReference type="GO" id="GO:0016491">
    <property type="term" value="F:oxidoreductase activity"/>
    <property type="evidence" value="ECO:0007669"/>
    <property type="project" value="UniProtKB-KW"/>
</dbReference>
<dbReference type="Pfam" id="PF01794">
    <property type="entry name" value="Ferric_reduct"/>
    <property type="match status" value="1"/>
</dbReference>
<feature type="domain" description="FAD-binding FR-type" evidence="7">
    <location>
        <begin position="219"/>
        <end position="327"/>
    </location>
</feature>
<evidence type="ECO:0000256" key="1">
    <source>
        <dbReference type="ARBA" id="ARBA00004141"/>
    </source>
</evidence>
<evidence type="ECO:0000256" key="4">
    <source>
        <dbReference type="ARBA" id="ARBA00023002"/>
    </source>
</evidence>